<dbReference type="InterPro" id="IPR007527">
    <property type="entry name" value="Znf_SWIM"/>
</dbReference>
<evidence type="ECO:0000313" key="3">
    <source>
        <dbReference type="EMBL" id="KAK8780155.1"/>
    </source>
</evidence>
<proteinExistence type="predicted"/>
<evidence type="ECO:0000256" key="1">
    <source>
        <dbReference type="PROSITE-ProRule" id="PRU00325"/>
    </source>
</evidence>
<dbReference type="PROSITE" id="PS50966">
    <property type="entry name" value="ZF_SWIM"/>
    <property type="match status" value="1"/>
</dbReference>
<gene>
    <name evidence="3" type="ORF">V5799_018504</name>
</gene>
<feature type="domain" description="SWIM-type" evidence="2">
    <location>
        <begin position="88"/>
        <end position="123"/>
    </location>
</feature>
<dbReference type="SUPFAM" id="SSF52980">
    <property type="entry name" value="Restriction endonuclease-like"/>
    <property type="match status" value="1"/>
</dbReference>
<keyword evidence="4" id="KW-1185">Reference proteome</keyword>
<dbReference type="InterPro" id="IPR011335">
    <property type="entry name" value="Restrct_endonuc-II-like"/>
</dbReference>
<dbReference type="Proteomes" id="UP001321473">
    <property type="component" value="Unassembled WGS sequence"/>
</dbReference>
<organism evidence="3 4">
    <name type="scientific">Amblyomma americanum</name>
    <name type="common">Lone star tick</name>
    <dbReference type="NCBI Taxonomy" id="6943"/>
    <lineage>
        <taxon>Eukaryota</taxon>
        <taxon>Metazoa</taxon>
        <taxon>Ecdysozoa</taxon>
        <taxon>Arthropoda</taxon>
        <taxon>Chelicerata</taxon>
        <taxon>Arachnida</taxon>
        <taxon>Acari</taxon>
        <taxon>Parasitiformes</taxon>
        <taxon>Ixodida</taxon>
        <taxon>Ixodoidea</taxon>
        <taxon>Ixodidae</taxon>
        <taxon>Amblyomminae</taxon>
        <taxon>Amblyomma</taxon>
    </lineage>
</organism>
<reference evidence="3 4" key="1">
    <citation type="journal article" date="2023" name="Arcadia Sci">
        <title>De novo assembly of a long-read Amblyomma americanum tick genome.</title>
        <authorList>
            <person name="Chou S."/>
            <person name="Poskanzer K.E."/>
            <person name="Rollins M."/>
            <person name="Thuy-Boun P.S."/>
        </authorList>
    </citation>
    <scope>NUCLEOTIDE SEQUENCE [LARGE SCALE GENOMIC DNA]</scope>
    <source>
        <strain evidence="3">F_SG_1</strain>
        <tissue evidence="3">Salivary glands</tissue>
    </source>
</reference>
<dbReference type="GO" id="GO:0008270">
    <property type="term" value="F:zinc ion binding"/>
    <property type="evidence" value="ECO:0007669"/>
    <property type="project" value="UniProtKB-KW"/>
</dbReference>
<keyword evidence="1" id="KW-0479">Metal-binding</keyword>
<dbReference type="GO" id="GO:0006281">
    <property type="term" value="P:DNA repair"/>
    <property type="evidence" value="ECO:0007669"/>
    <property type="project" value="UniProtKB-ARBA"/>
</dbReference>
<dbReference type="Gene3D" id="3.90.320.10">
    <property type="match status" value="1"/>
</dbReference>
<dbReference type="EMBL" id="JARKHS020009143">
    <property type="protein sequence ID" value="KAK8780155.1"/>
    <property type="molecule type" value="Genomic_DNA"/>
</dbReference>
<dbReference type="AlphaFoldDB" id="A0AAQ4EZW5"/>
<dbReference type="InterPro" id="IPR019080">
    <property type="entry name" value="YqaJ_viral_recombinase"/>
</dbReference>
<dbReference type="InterPro" id="IPR011604">
    <property type="entry name" value="PDDEXK-like_dom_sf"/>
</dbReference>
<sequence length="449" mass="49830">MSDIVYPVRLWESDLTKLPPLRRAHIDAYVSRLTATTKCQRKAYKLVTESYVVTSSVLANYSCATDNMVFVKANCHRSQRKTKPPYAVSVALSLQGDVLGGQCECAAGKYVCNHLQAVLRIVALLQEKGFSEAPAHMSSTDLPQRWRVPRTNPLRGTSVQKIDWRKVAEGGQAVPRSSKVYSGHAASEPLEQQEDCIKAFADALNTSSGMQHFASVLQAADCSEVVETRYGKRIKGCLLSYQQSLVPHGFSVLMSDNLRSRQPQLWETAEPFVCFSGLTPWQVPYPVDGATAAVLKGIVVTPAEAQQLERASRKQRNSTAWFHAHSHRLTASHFGVVMSRKKWTEKGLANLTAMKDLSRVRAIRYGIANESDAILRYKDTMIAAGHPVEIINCGIFVNPTKPWLGASPDAIAFDPCEPFPLGYRGSELPLFSEGCYKRRPSVSRLFRRV</sequence>
<evidence type="ECO:0000259" key="2">
    <source>
        <dbReference type="PROSITE" id="PS50966"/>
    </source>
</evidence>
<dbReference type="PANTHER" id="PTHR47526">
    <property type="entry name" value="ATP-DEPENDENT DNA HELICASE"/>
    <property type="match status" value="1"/>
</dbReference>
<comment type="caution">
    <text evidence="3">The sequence shown here is derived from an EMBL/GenBank/DDBJ whole genome shotgun (WGS) entry which is preliminary data.</text>
</comment>
<protein>
    <recommendedName>
        <fullName evidence="2">SWIM-type domain-containing protein</fullName>
    </recommendedName>
</protein>
<dbReference type="PANTHER" id="PTHR47526:SF3">
    <property type="entry name" value="PHD-TYPE DOMAIN-CONTAINING PROTEIN"/>
    <property type="match status" value="1"/>
</dbReference>
<accession>A0AAQ4EZW5</accession>
<dbReference type="Pfam" id="PF09588">
    <property type="entry name" value="YqaJ"/>
    <property type="match status" value="1"/>
</dbReference>
<evidence type="ECO:0000313" key="4">
    <source>
        <dbReference type="Proteomes" id="UP001321473"/>
    </source>
</evidence>
<name>A0AAQ4EZW5_AMBAM</name>
<keyword evidence="1" id="KW-0863">Zinc-finger</keyword>
<keyword evidence="1" id="KW-0862">Zinc</keyword>